<keyword evidence="13" id="KW-1185">Reference proteome</keyword>
<dbReference type="Gene3D" id="3.30.565.10">
    <property type="entry name" value="Histidine kinase-like ATPase, C-terminal domain"/>
    <property type="match status" value="1"/>
</dbReference>
<dbReference type="EC" id="2.7.13.3" evidence="3"/>
<keyword evidence="6" id="KW-0808">Transferase</keyword>
<dbReference type="InterPro" id="IPR050980">
    <property type="entry name" value="2C_sensor_his_kinase"/>
</dbReference>
<dbReference type="InterPro" id="IPR005467">
    <property type="entry name" value="His_kinase_dom"/>
</dbReference>
<dbReference type="InterPro" id="IPR036097">
    <property type="entry name" value="HisK_dim/P_sf"/>
</dbReference>
<dbReference type="PRINTS" id="PR00344">
    <property type="entry name" value="BCTRLSENSOR"/>
</dbReference>
<gene>
    <name evidence="12" type="ORF">WR25_16752</name>
</gene>
<protein>
    <recommendedName>
        <fullName evidence="3">histidine kinase</fullName>
        <ecNumber evidence="3">2.7.13.3</ecNumber>
    </recommendedName>
</protein>
<keyword evidence="10" id="KW-0472">Membrane</keyword>
<feature type="transmembrane region" description="Helical" evidence="10">
    <location>
        <begin position="94"/>
        <end position="111"/>
    </location>
</feature>
<sequence length="438" mass="46685">MTGGAPRATTVSMTHAVRLPPPAPDDAAARNMRQLVLLRWMAVGGQLATILTVHYGFGITLPIAQMFVVLAGLVMLNVMTWLGHPHWPVTNFQLFGTLVCDVFALSVQLYLSGGANNPFVSLYLLQVVMGAVLLHAWSSWALVGFTAVAFAVVAAVSPPLALPPWFATHLSPVYVLALWCNFVLAAVLLVLFVTRIAANLRERDAYLADLSRRAAEEDQIVRMGLLASGAAHELGTPLASIAVLLGDWKADPAVTHDPRLAAEVAEMQAEVMRCKTIVSGILFAAGEVTGVAPERTTVRRFLRQLIDAWPGTVAFHDALSDDTPIVADRALGQALTNLLDNAVEAGAERIALTAQMEEAMLVLTVQDDGSGFPPQVLDSLGRPYNTSKARRGAGLGLFLATNVLRTLGGTLQARNRAEGGAETVLRLPIASLALEARG</sequence>
<dbReference type="InterPro" id="IPR036890">
    <property type="entry name" value="HATPase_C_sf"/>
</dbReference>
<evidence type="ECO:0000256" key="2">
    <source>
        <dbReference type="ARBA" id="ARBA00004651"/>
    </source>
</evidence>
<dbReference type="GO" id="GO:0005886">
    <property type="term" value="C:plasma membrane"/>
    <property type="evidence" value="ECO:0007669"/>
    <property type="project" value="UniProtKB-SubCell"/>
</dbReference>
<evidence type="ECO:0000256" key="1">
    <source>
        <dbReference type="ARBA" id="ARBA00000085"/>
    </source>
</evidence>
<evidence type="ECO:0000313" key="12">
    <source>
        <dbReference type="EMBL" id="PAV92596.1"/>
    </source>
</evidence>
<dbReference type="Proteomes" id="UP000218231">
    <property type="component" value="Unassembled WGS sequence"/>
</dbReference>
<comment type="caution">
    <text evidence="12">The sequence shown here is derived from an EMBL/GenBank/DDBJ whole genome shotgun (WGS) entry which is preliminary data.</text>
</comment>
<proteinExistence type="predicted"/>
<reference evidence="12 13" key="1">
    <citation type="journal article" date="2017" name="Curr. Biol.">
        <title>Genome architecture and evolution of a unichromosomal asexual nematode.</title>
        <authorList>
            <person name="Fradin H."/>
            <person name="Zegar C."/>
            <person name="Gutwein M."/>
            <person name="Lucas J."/>
            <person name="Kovtun M."/>
            <person name="Corcoran D."/>
            <person name="Baugh L.R."/>
            <person name="Kiontke K."/>
            <person name="Gunsalus K."/>
            <person name="Fitch D.H."/>
            <person name="Piano F."/>
        </authorList>
    </citation>
    <scope>NUCLEOTIDE SEQUENCE [LARGE SCALE GENOMIC DNA]</scope>
    <source>
        <strain evidence="12">PF1309</strain>
    </source>
</reference>
<keyword evidence="9" id="KW-0067">ATP-binding</keyword>
<evidence type="ECO:0000256" key="7">
    <source>
        <dbReference type="ARBA" id="ARBA00022741"/>
    </source>
</evidence>
<dbReference type="InterPro" id="IPR004358">
    <property type="entry name" value="Sig_transdc_His_kin-like_C"/>
</dbReference>
<dbReference type="InterPro" id="IPR003594">
    <property type="entry name" value="HATPase_dom"/>
</dbReference>
<comment type="catalytic activity">
    <reaction evidence="1">
        <text>ATP + protein L-histidine = ADP + protein N-phospho-L-histidine.</text>
        <dbReference type="EC" id="2.7.13.3"/>
    </reaction>
</comment>
<dbReference type="SMART" id="SM00387">
    <property type="entry name" value="HATPase_c"/>
    <property type="match status" value="1"/>
</dbReference>
<evidence type="ECO:0000256" key="4">
    <source>
        <dbReference type="ARBA" id="ARBA00022475"/>
    </source>
</evidence>
<dbReference type="GO" id="GO:0000155">
    <property type="term" value="F:phosphorelay sensor kinase activity"/>
    <property type="evidence" value="ECO:0007669"/>
    <property type="project" value="InterPro"/>
</dbReference>
<dbReference type="CDD" id="cd00082">
    <property type="entry name" value="HisKA"/>
    <property type="match status" value="1"/>
</dbReference>
<feature type="transmembrane region" description="Helical" evidence="10">
    <location>
        <begin position="141"/>
        <end position="161"/>
    </location>
</feature>
<evidence type="ECO:0000313" key="13">
    <source>
        <dbReference type="Proteomes" id="UP000218231"/>
    </source>
</evidence>
<keyword evidence="7" id="KW-0547">Nucleotide-binding</keyword>
<evidence type="ECO:0000256" key="3">
    <source>
        <dbReference type="ARBA" id="ARBA00012438"/>
    </source>
</evidence>
<evidence type="ECO:0000256" key="5">
    <source>
        <dbReference type="ARBA" id="ARBA00022553"/>
    </source>
</evidence>
<dbReference type="EMBL" id="LIAE01006131">
    <property type="protein sequence ID" value="PAV92596.1"/>
    <property type="molecule type" value="Genomic_DNA"/>
</dbReference>
<dbReference type="AlphaFoldDB" id="A0A2A2M2B8"/>
<keyword evidence="10" id="KW-1133">Transmembrane helix</keyword>
<feature type="transmembrane region" description="Helical" evidence="10">
    <location>
        <begin position="117"/>
        <end position="134"/>
    </location>
</feature>
<dbReference type="InterPro" id="IPR003661">
    <property type="entry name" value="HisK_dim/P_dom"/>
</dbReference>
<feature type="transmembrane region" description="Helical" evidence="10">
    <location>
        <begin position="173"/>
        <end position="193"/>
    </location>
</feature>
<comment type="subcellular location">
    <subcellularLocation>
        <location evidence="2">Cell membrane</location>
        <topology evidence="2">Multi-pass membrane protein</topology>
    </subcellularLocation>
</comment>
<dbReference type="PANTHER" id="PTHR44936">
    <property type="entry name" value="SENSOR PROTEIN CREC"/>
    <property type="match status" value="1"/>
</dbReference>
<dbReference type="Pfam" id="PF02518">
    <property type="entry name" value="HATPase_c"/>
    <property type="match status" value="1"/>
</dbReference>
<accession>A0A2A2M2B8</accession>
<evidence type="ECO:0000256" key="9">
    <source>
        <dbReference type="ARBA" id="ARBA00022840"/>
    </source>
</evidence>
<evidence type="ECO:0000256" key="10">
    <source>
        <dbReference type="SAM" id="Phobius"/>
    </source>
</evidence>
<organism evidence="12 13">
    <name type="scientific">Diploscapter pachys</name>
    <dbReference type="NCBI Taxonomy" id="2018661"/>
    <lineage>
        <taxon>Eukaryota</taxon>
        <taxon>Metazoa</taxon>
        <taxon>Ecdysozoa</taxon>
        <taxon>Nematoda</taxon>
        <taxon>Chromadorea</taxon>
        <taxon>Rhabditida</taxon>
        <taxon>Rhabditina</taxon>
        <taxon>Rhabditomorpha</taxon>
        <taxon>Rhabditoidea</taxon>
        <taxon>Rhabditidae</taxon>
        <taxon>Diploscapter</taxon>
    </lineage>
</organism>
<dbReference type="PROSITE" id="PS50109">
    <property type="entry name" value="HIS_KIN"/>
    <property type="match status" value="1"/>
</dbReference>
<dbReference type="SUPFAM" id="SSF55874">
    <property type="entry name" value="ATPase domain of HSP90 chaperone/DNA topoisomerase II/histidine kinase"/>
    <property type="match status" value="1"/>
</dbReference>
<dbReference type="PANTHER" id="PTHR44936:SF10">
    <property type="entry name" value="SENSOR PROTEIN RSTB"/>
    <property type="match status" value="1"/>
</dbReference>
<feature type="transmembrane region" description="Helical" evidence="10">
    <location>
        <begin position="37"/>
        <end position="57"/>
    </location>
</feature>
<evidence type="ECO:0000259" key="11">
    <source>
        <dbReference type="PROSITE" id="PS50109"/>
    </source>
</evidence>
<keyword evidence="8" id="KW-0418">Kinase</keyword>
<keyword evidence="4" id="KW-1003">Cell membrane</keyword>
<name>A0A2A2M2B8_9BILA</name>
<keyword evidence="10" id="KW-0812">Transmembrane</keyword>
<keyword evidence="5" id="KW-0597">Phosphoprotein</keyword>
<evidence type="ECO:0000256" key="6">
    <source>
        <dbReference type="ARBA" id="ARBA00022679"/>
    </source>
</evidence>
<feature type="transmembrane region" description="Helical" evidence="10">
    <location>
        <begin position="63"/>
        <end position="82"/>
    </location>
</feature>
<feature type="domain" description="Histidine kinase" evidence="11">
    <location>
        <begin position="229"/>
        <end position="431"/>
    </location>
</feature>
<evidence type="ECO:0000256" key="8">
    <source>
        <dbReference type="ARBA" id="ARBA00022777"/>
    </source>
</evidence>
<dbReference type="GO" id="GO:0005524">
    <property type="term" value="F:ATP binding"/>
    <property type="evidence" value="ECO:0007669"/>
    <property type="project" value="UniProtKB-KW"/>
</dbReference>
<dbReference type="OrthoDB" id="60033at2759"/>
<dbReference type="SUPFAM" id="SSF47384">
    <property type="entry name" value="Homodimeric domain of signal transducing histidine kinase"/>
    <property type="match status" value="1"/>
</dbReference>